<dbReference type="AlphaFoldDB" id="A0A3D8P2Y3"/>
<evidence type="ECO:0000256" key="2">
    <source>
        <dbReference type="ARBA" id="ARBA00010792"/>
    </source>
</evidence>
<protein>
    <recommendedName>
        <fullName evidence="8">VTT domain-containing protein</fullName>
    </recommendedName>
</protein>
<proteinExistence type="inferred from homology"/>
<evidence type="ECO:0000313" key="10">
    <source>
        <dbReference type="Proteomes" id="UP000256329"/>
    </source>
</evidence>
<keyword evidence="4 7" id="KW-0812">Transmembrane</keyword>
<dbReference type="PANTHER" id="PTHR42709:SF6">
    <property type="entry name" value="UNDECAPRENYL PHOSPHATE TRANSPORTER A"/>
    <property type="match status" value="1"/>
</dbReference>
<dbReference type="EMBL" id="QSLN01000007">
    <property type="protein sequence ID" value="RDV82979.1"/>
    <property type="molecule type" value="Genomic_DNA"/>
</dbReference>
<reference evidence="9 10" key="1">
    <citation type="submission" date="2018-08" db="EMBL/GenBank/DDBJ databases">
        <title>Form III RuBisCO-mediated autotrophy in Thermodesulfobium bacteria.</title>
        <authorList>
            <person name="Toshchakov S.V."/>
            <person name="Kublanov I.V."/>
            <person name="Frolov E."/>
            <person name="Bonch-Osmolovskaya E.A."/>
            <person name="Tourova T.P."/>
            <person name="Chernych N.A."/>
            <person name="Lebedinsky A.V."/>
        </authorList>
    </citation>
    <scope>NUCLEOTIDE SEQUENCE [LARGE SCALE GENOMIC DNA]</scope>
    <source>
        <strain evidence="9 10">SR</strain>
    </source>
</reference>
<gene>
    <name evidence="9" type="ORF">DXX99_06160</name>
</gene>
<comment type="similarity">
    <text evidence="2">Belongs to the DedA family.</text>
</comment>
<keyword evidence="6 7" id="KW-0472">Membrane</keyword>
<evidence type="ECO:0000256" key="7">
    <source>
        <dbReference type="SAM" id="Phobius"/>
    </source>
</evidence>
<dbReference type="Pfam" id="PF09335">
    <property type="entry name" value="VTT_dom"/>
    <property type="match status" value="1"/>
</dbReference>
<comment type="subcellular location">
    <subcellularLocation>
        <location evidence="1">Cell membrane</location>
        <topology evidence="1">Multi-pass membrane protein</topology>
    </subcellularLocation>
</comment>
<dbReference type="GO" id="GO:0005886">
    <property type="term" value="C:plasma membrane"/>
    <property type="evidence" value="ECO:0007669"/>
    <property type="project" value="UniProtKB-SubCell"/>
</dbReference>
<evidence type="ECO:0000256" key="3">
    <source>
        <dbReference type="ARBA" id="ARBA00022475"/>
    </source>
</evidence>
<dbReference type="InterPro" id="IPR051311">
    <property type="entry name" value="DedA_domain"/>
</dbReference>
<keyword evidence="10" id="KW-1185">Reference proteome</keyword>
<keyword evidence="5 7" id="KW-1133">Transmembrane helix</keyword>
<evidence type="ECO:0000259" key="8">
    <source>
        <dbReference type="Pfam" id="PF09335"/>
    </source>
</evidence>
<evidence type="ECO:0000256" key="6">
    <source>
        <dbReference type="ARBA" id="ARBA00023136"/>
    </source>
</evidence>
<feature type="transmembrane region" description="Helical" evidence="7">
    <location>
        <begin position="52"/>
        <end position="73"/>
    </location>
</feature>
<keyword evidence="3" id="KW-1003">Cell membrane</keyword>
<feature type="transmembrane region" description="Helical" evidence="7">
    <location>
        <begin position="12"/>
        <end position="32"/>
    </location>
</feature>
<accession>A0A3D8P2Y3</accession>
<evidence type="ECO:0000256" key="4">
    <source>
        <dbReference type="ARBA" id="ARBA00022692"/>
    </source>
</evidence>
<feature type="domain" description="VTT" evidence="8">
    <location>
        <begin position="32"/>
        <end position="147"/>
    </location>
</feature>
<evidence type="ECO:0000256" key="5">
    <source>
        <dbReference type="ARBA" id="ARBA00022989"/>
    </source>
</evidence>
<sequence>MTDSREGKGIWEYLGVAGIFLSVAVENLGVPFPTEAAYVAACALLDQGYPYSFLLLLLTAGHLTGSAVAYFLGLGMERWVRRRFARNVEFMTLADKLERWYARYGLWAVFACRFVGYVRPWSSFVAGFARLGFPSFLLATLGGTIIFNWGLLELTRRFLSLCSFSTSARWAVMAAIISSLLFLFALRCYWQRHRKKLH</sequence>
<dbReference type="Proteomes" id="UP000256329">
    <property type="component" value="Unassembled WGS sequence"/>
</dbReference>
<feature type="transmembrane region" description="Helical" evidence="7">
    <location>
        <begin position="170"/>
        <end position="190"/>
    </location>
</feature>
<dbReference type="InterPro" id="IPR032816">
    <property type="entry name" value="VTT_dom"/>
</dbReference>
<comment type="caution">
    <text evidence="9">The sequence shown here is derived from an EMBL/GenBank/DDBJ whole genome shotgun (WGS) entry which is preliminary data.</text>
</comment>
<evidence type="ECO:0000256" key="1">
    <source>
        <dbReference type="ARBA" id="ARBA00004651"/>
    </source>
</evidence>
<organism evidence="9 10">
    <name type="scientific">Ammonifex thiophilus</name>
    <dbReference type="NCBI Taxonomy" id="444093"/>
    <lineage>
        <taxon>Bacteria</taxon>
        <taxon>Bacillati</taxon>
        <taxon>Bacillota</taxon>
        <taxon>Clostridia</taxon>
        <taxon>Thermoanaerobacterales</taxon>
        <taxon>Thermoanaerobacteraceae</taxon>
        <taxon>Ammonifex</taxon>
    </lineage>
</organism>
<feature type="transmembrane region" description="Helical" evidence="7">
    <location>
        <begin position="128"/>
        <end position="150"/>
    </location>
</feature>
<evidence type="ECO:0000313" key="9">
    <source>
        <dbReference type="EMBL" id="RDV82979.1"/>
    </source>
</evidence>
<dbReference type="OrthoDB" id="9812980at2"/>
<dbReference type="PANTHER" id="PTHR42709">
    <property type="entry name" value="ALKALINE PHOSPHATASE LIKE PROTEIN"/>
    <property type="match status" value="1"/>
</dbReference>
<name>A0A3D8P2Y3_9THEO</name>